<evidence type="ECO:0000313" key="2">
    <source>
        <dbReference type="Proteomes" id="UP000502260"/>
    </source>
</evidence>
<gene>
    <name evidence="1" type="primary">gp26</name>
    <name evidence="1" type="ORF">SKTS_13480</name>
</gene>
<dbReference type="RefSeq" id="WP_173062208.1">
    <property type="nucleotide sequence ID" value="NZ_AP022853.1"/>
</dbReference>
<organism evidence="1 2">
    <name type="scientific">Sulfurimicrobium lacus</name>
    <dbReference type="NCBI Taxonomy" id="2715678"/>
    <lineage>
        <taxon>Bacteria</taxon>
        <taxon>Pseudomonadati</taxon>
        <taxon>Pseudomonadota</taxon>
        <taxon>Betaproteobacteria</taxon>
        <taxon>Nitrosomonadales</taxon>
        <taxon>Sulfuricellaceae</taxon>
        <taxon>Sulfurimicrobium</taxon>
    </lineage>
</organism>
<dbReference type="Proteomes" id="UP000502260">
    <property type="component" value="Chromosome"/>
</dbReference>
<proteinExistence type="predicted"/>
<name>A0A6F8VBW8_9PROT</name>
<reference evidence="2" key="1">
    <citation type="submission" date="2020-03" db="EMBL/GenBank/DDBJ databases">
        <title>Complete genome sequence of sulfur-oxidizing bacterium skT11.</title>
        <authorList>
            <person name="Kanda M."/>
            <person name="Kojima H."/>
            <person name="Fukui M."/>
        </authorList>
    </citation>
    <scope>NUCLEOTIDE SEQUENCE [LARGE SCALE GENOMIC DNA]</scope>
    <source>
        <strain evidence="2">skT11</strain>
    </source>
</reference>
<accession>A0A6F8VBW8</accession>
<dbReference type="AlphaFoldDB" id="A0A6F8VBW8"/>
<sequence length="97" mass="10551">MSIARRIAEADRRRAILAALSISAAYTLPERALRAQVEGIGYALSLDVLRADIAWLAEIGLVERAEMDDVSLTDRGLDIVLGRAQVPGVRRPEPGEL</sequence>
<protein>
    <recommendedName>
        <fullName evidence="3">ArsR family transcriptional regulator</fullName>
    </recommendedName>
</protein>
<dbReference type="KEGG" id="slac:SKTS_13480"/>
<keyword evidence="2" id="KW-1185">Reference proteome</keyword>
<evidence type="ECO:0000313" key="1">
    <source>
        <dbReference type="EMBL" id="BCB26462.1"/>
    </source>
</evidence>
<dbReference type="EMBL" id="AP022853">
    <property type="protein sequence ID" value="BCB26462.1"/>
    <property type="molecule type" value="Genomic_DNA"/>
</dbReference>
<evidence type="ECO:0008006" key="3">
    <source>
        <dbReference type="Google" id="ProtNLM"/>
    </source>
</evidence>